<protein>
    <submittedName>
        <fullName evidence="1">Uncharacterized protein</fullName>
    </submittedName>
</protein>
<name>A0ABU7A4Y2_9TELE</name>
<comment type="caution">
    <text evidence="1">The sequence shown here is derived from an EMBL/GenBank/DDBJ whole genome shotgun (WGS) entry which is preliminary data.</text>
</comment>
<evidence type="ECO:0000313" key="1">
    <source>
        <dbReference type="EMBL" id="MED6233156.1"/>
    </source>
</evidence>
<dbReference type="EMBL" id="JAHUTI010001885">
    <property type="protein sequence ID" value="MED6233156.1"/>
    <property type="molecule type" value="Genomic_DNA"/>
</dbReference>
<gene>
    <name evidence="1" type="ORF">ATANTOWER_007600</name>
</gene>
<sequence length="73" mass="7808">MFRQIITWTRALPQLADHAHFSFLLCHLEATSASTTTPPTTSALATLVPTISAPTTSVPTPFLPALQLYPASS</sequence>
<keyword evidence="2" id="KW-1185">Reference proteome</keyword>
<proteinExistence type="predicted"/>
<accession>A0ABU7A4Y2</accession>
<organism evidence="1 2">
    <name type="scientific">Ataeniobius toweri</name>
    <dbReference type="NCBI Taxonomy" id="208326"/>
    <lineage>
        <taxon>Eukaryota</taxon>
        <taxon>Metazoa</taxon>
        <taxon>Chordata</taxon>
        <taxon>Craniata</taxon>
        <taxon>Vertebrata</taxon>
        <taxon>Euteleostomi</taxon>
        <taxon>Actinopterygii</taxon>
        <taxon>Neopterygii</taxon>
        <taxon>Teleostei</taxon>
        <taxon>Neoteleostei</taxon>
        <taxon>Acanthomorphata</taxon>
        <taxon>Ovalentaria</taxon>
        <taxon>Atherinomorphae</taxon>
        <taxon>Cyprinodontiformes</taxon>
        <taxon>Goodeidae</taxon>
        <taxon>Ataeniobius</taxon>
    </lineage>
</organism>
<evidence type="ECO:0000313" key="2">
    <source>
        <dbReference type="Proteomes" id="UP001345963"/>
    </source>
</evidence>
<dbReference type="Proteomes" id="UP001345963">
    <property type="component" value="Unassembled WGS sequence"/>
</dbReference>
<reference evidence="1 2" key="1">
    <citation type="submission" date="2021-07" db="EMBL/GenBank/DDBJ databases">
        <authorList>
            <person name="Palmer J.M."/>
        </authorList>
    </citation>
    <scope>NUCLEOTIDE SEQUENCE [LARGE SCALE GENOMIC DNA]</scope>
    <source>
        <strain evidence="1 2">AT_MEX2019</strain>
        <tissue evidence="1">Muscle</tissue>
    </source>
</reference>